<sequence length="141" mass="14587">MSTEIAAAAMAPSINAPAPPAQVAAHTAPNRAADVQQFDAMMANVAMSNASAHASAPVSSSGVMVELRRYGKDVANRYADLEDKITQVHRASQSGDIMQMSAANTEASLLIASTTADLQMNYGLANAANGTLKSLLHNSSQ</sequence>
<dbReference type="RefSeq" id="WP_065854276.1">
    <property type="nucleotide sequence ID" value="NZ_MCGA01000003.1"/>
</dbReference>
<evidence type="ECO:0000313" key="1">
    <source>
        <dbReference type="EMBL" id="MRS97640.1"/>
    </source>
</evidence>
<reference evidence="1 2" key="1">
    <citation type="submission" date="2019-11" db="EMBL/GenBank/DDBJ databases">
        <title>Phenotypic characterization of an OXA-22 and OXA-60 co-producing Ralstonia pickettii clinical strain.</title>
        <authorList>
            <person name="He F."/>
        </authorList>
    </citation>
    <scope>NUCLEOTIDE SEQUENCE [LARGE SCALE GENOMIC DNA]</scope>
    <source>
        <strain evidence="1 2">PSLESD1</strain>
    </source>
</reference>
<accession>A0A7X2L995</accession>
<evidence type="ECO:0000313" key="2">
    <source>
        <dbReference type="Proteomes" id="UP000441032"/>
    </source>
</evidence>
<comment type="caution">
    <text evidence="1">The sequence shown here is derived from an EMBL/GenBank/DDBJ whole genome shotgun (WGS) entry which is preliminary data.</text>
</comment>
<protein>
    <recommendedName>
        <fullName evidence="3">Type III secretion protein HrpB2</fullName>
    </recommendedName>
</protein>
<dbReference type="Proteomes" id="UP000441032">
    <property type="component" value="Unassembled WGS sequence"/>
</dbReference>
<dbReference type="Pfam" id="PF09487">
    <property type="entry name" value="HrpB2"/>
    <property type="match status" value="1"/>
</dbReference>
<dbReference type="AlphaFoldDB" id="A0A7X2L995"/>
<gene>
    <name evidence="1" type="ORF">GJQ57_03125</name>
</gene>
<organism evidence="1 2">
    <name type="scientific">Ralstonia pickettii</name>
    <name type="common">Burkholderia pickettii</name>
    <dbReference type="NCBI Taxonomy" id="329"/>
    <lineage>
        <taxon>Bacteria</taxon>
        <taxon>Pseudomonadati</taxon>
        <taxon>Pseudomonadota</taxon>
        <taxon>Betaproteobacteria</taxon>
        <taxon>Burkholderiales</taxon>
        <taxon>Burkholderiaceae</taxon>
        <taxon>Ralstonia</taxon>
    </lineage>
</organism>
<evidence type="ECO:0008006" key="3">
    <source>
        <dbReference type="Google" id="ProtNLM"/>
    </source>
</evidence>
<dbReference type="EMBL" id="WJYN01000001">
    <property type="protein sequence ID" value="MRS97640.1"/>
    <property type="molecule type" value="Genomic_DNA"/>
</dbReference>
<dbReference type="InterPro" id="IPR013391">
    <property type="entry name" value="T3SS_HrpB2"/>
</dbReference>
<proteinExistence type="predicted"/>
<name>A0A7X2L995_RALPI</name>